<comment type="similarity">
    <text evidence="1">Belongs to the FemABX family.</text>
</comment>
<keyword evidence="8" id="KW-1185">Reference proteome</keyword>
<organism evidence="7 8">
    <name type="scientific">Olivibacter oleidegradans</name>
    <dbReference type="NCBI Taxonomy" id="760123"/>
    <lineage>
        <taxon>Bacteria</taxon>
        <taxon>Pseudomonadati</taxon>
        <taxon>Bacteroidota</taxon>
        <taxon>Sphingobacteriia</taxon>
        <taxon>Sphingobacteriales</taxon>
        <taxon>Sphingobacteriaceae</taxon>
        <taxon>Olivibacter</taxon>
    </lineage>
</organism>
<dbReference type="InterPro" id="IPR050644">
    <property type="entry name" value="PG_Glycine_Bridge_Synth"/>
</dbReference>
<accession>A0ABV6HJS9</accession>
<proteinExistence type="inferred from homology"/>
<dbReference type="PANTHER" id="PTHR36174:SF1">
    <property type="entry name" value="LIPID II:GLYCINE GLYCYLTRANSFERASE"/>
    <property type="match status" value="1"/>
</dbReference>
<name>A0ABV6HJS9_9SPHI</name>
<sequence length="375" mass="43276">MVFGLEKKEIKHVYKTSIIQQTAFWSEVKQQQGIASLAINFKVNKPSIFNGSPTGKSAYIETDVLILLQHIDNEHTIAYIPYGPEIEPHEENQGKFLEEFSESLRSYLPKNCITIRYDLAWQSQWATDPEHFDKYGNWNGPPEKRYQEFRLNISTQHWNLKKSNSDILPSNTIFLDLRKEPKALLAAMKPKTRYNINLSGRKGVHIREVGLDKLDVWYALYRETAIRNNIHLNSIEYFRSVLKARAENSASPAEVQLLVAEVDGIPLAAMFLVLSNKRGTYLYGASSSIKRNYMATYALQWRAMQIAKSRGCEEYDFFGVSPRPDPAHPMYGLFKFKSGFGGNLHHRMGCWDYPLDQDRYILFKASEMKSQGYHL</sequence>
<evidence type="ECO:0000256" key="1">
    <source>
        <dbReference type="ARBA" id="ARBA00009943"/>
    </source>
</evidence>
<gene>
    <name evidence="7" type="ORF">ACFFI0_12540</name>
</gene>
<keyword evidence="2" id="KW-0808">Transferase</keyword>
<protein>
    <submittedName>
        <fullName evidence="7">Lipid II:glycine glycyltransferase FemX</fullName>
    </submittedName>
</protein>
<dbReference type="Pfam" id="PF02388">
    <property type="entry name" value="FemAB"/>
    <property type="match status" value="2"/>
</dbReference>
<keyword evidence="5" id="KW-0012">Acyltransferase</keyword>
<dbReference type="PROSITE" id="PS51191">
    <property type="entry name" value="FEMABX"/>
    <property type="match status" value="1"/>
</dbReference>
<evidence type="ECO:0000256" key="3">
    <source>
        <dbReference type="ARBA" id="ARBA00022960"/>
    </source>
</evidence>
<evidence type="ECO:0000256" key="4">
    <source>
        <dbReference type="ARBA" id="ARBA00022984"/>
    </source>
</evidence>
<dbReference type="EMBL" id="JBHLWO010000002">
    <property type="protein sequence ID" value="MFC0319144.1"/>
    <property type="molecule type" value="Genomic_DNA"/>
</dbReference>
<dbReference type="RefSeq" id="WP_130857809.1">
    <property type="nucleotide sequence ID" value="NZ_JBHLWO010000002.1"/>
</dbReference>
<dbReference type="SUPFAM" id="SSF55729">
    <property type="entry name" value="Acyl-CoA N-acyltransferases (Nat)"/>
    <property type="match status" value="1"/>
</dbReference>
<dbReference type="Proteomes" id="UP001589774">
    <property type="component" value="Unassembled WGS sequence"/>
</dbReference>
<comment type="caution">
    <text evidence="7">The sequence shown here is derived from an EMBL/GenBank/DDBJ whole genome shotgun (WGS) entry which is preliminary data.</text>
</comment>
<evidence type="ECO:0000313" key="8">
    <source>
        <dbReference type="Proteomes" id="UP001589774"/>
    </source>
</evidence>
<evidence type="ECO:0000256" key="6">
    <source>
        <dbReference type="ARBA" id="ARBA00023316"/>
    </source>
</evidence>
<evidence type="ECO:0000256" key="5">
    <source>
        <dbReference type="ARBA" id="ARBA00023315"/>
    </source>
</evidence>
<reference evidence="7 8" key="1">
    <citation type="submission" date="2024-09" db="EMBL/GenBank/DDBJ databases">
        <authorList>
            <person name="Sun Q."/>
            <person name="Mori K."/>
        </authorList>
    </citation>
    <scope>NUCLEOTIDE SEQUENCE [LARGE SCALE GENOMIC DNA]</scope>
    <source>
        <strain evidence="7 8">CCM 7765</strain>
    </source>
</reference>
<evidence type="ECO:0000313" key="7">
    <source>
        <dbReference type="EMBL" id="MFC0319144.1"/>
    </source>
</evidence>
<evidence type="ECO:0000256" key="2">
    <source>
        <dbReference type="ARBA" id="ARBA00022679"/>
    </source>
</evidence>
<dbReference type="InterPro" id="IPR016181">
    <property type="entry name" value="Acyl_CoA_acyltransferase"/>
</dbReference>
<keyword evidence="4" id="KW-0573">Peptidoglycan synthesis</keyword>
<keyword evidence="3" id="KW-0133">Cell shape</keyword>
<dbReference type="Gene3D" id="3.40.630.30">
    <property type="match status" value="1"/>
</dbReference>
<dbReference type="InterPro" id="IPR003447">
    <property type="entry name" value="FEMABX"/>
</dbReference>
<dbReference type="PANTHER" id="PTHR36174">
    <property type="entry name" value="LIPID II:GLYCINE GLYCYLTRANSFERASE"/>
    <property type="match status" value="1"/>
</dbReference>
<keyword evidence="6" id="KW-0961">Cell wall biogenesis/degradation</keyword>